<dbReference type="PROSITE" id="PS50089">
    <property type="entry name" value="ZF_RING_2"/>
    <property type="match status" value="1"/>
</dbReference>
<gene>
    <name evidence="11" type="ORF">POCTA_138.1.T0200306</name>
</gene>
<keyword evidence="5 8" id="KW-0863">Zinc-finger</keyword>
<feature type="domain" description="RING-type" evidence="10">
    <location>
        <begin position="174"/>
        <end position="215"/>
    </location>
</feature>
<evidence type="ECO:0000256" key="4">
    <source>
        <dbReference type="ARBA" id="ARBA00022723"/>
    </source>
</evidence>
<dbReference type="InterPro" id="IPR045191">
    <property type="entry name" value="MBR1/2-like"/>
</dbReference>
<feature type="coiled-coil region" evidence="9">
    <location>
        <begin position="50"/>
        <end position="91"/>
    </location>
</feature>
<evidence type="ECO:0000256" key="5">
    <source>
        <dbReference type="ARBA" id="ARBA00022771"/>
    </source>
</evidence>
<dbReference type="PANTHER" id="PTHR22937">
    <property type="entry name" value="E3 UBIQUITIN-PROTEIN LIGASE RNF165"/>
    <property type="match status" value="1"/>
</dbReference>
<reference evidence="11" key="1">
    <citation type="submission" date="2021-01" db="EMBL/GenBank/DDBJ databases">
        <authorList>
            <consortium name="Genoscope - CEA"/>
            <person name="William W."/>
        </authorList>
    </citation>
    <scope>NUCLEOTIDE SEQUENCE</scope>
</reference>
<keyword evidence="12" id="KW-1185">Reference proteome</keyword>
<evidence type="ECO:0000256" key="2">
    <source>
        <dbReference type="ARBA" id="ARBA00012483"/>
    </source>
</evidence>
<keyword evidence="9" id="KW-0175">Coiled coil</keyword>
<keyword evidence="4" id="KW-0479">Metal-binding</keyword>
<organism evidence="11 12">
    <name type="scientific">Paramecium octaurelia</name>
    <dbReference type="NCBI Taxonomy" id="43137"/>
    <lineage>
        <taxon>Eukaryota</taxon>
        <taxon>Sar</taxon>
        <taxon>Alveolata</taxon>
        <taxon>Ciliophora</taxon>
        <taxon>Intramacronucleata</taxon>
        <taxon>Oligohymenophorea</taxon>
        <taxon>Peniculida</taxon>
        <taxon>Parameciidae</taxon>
        <taxon>Paramecium</taxon>
    </lineage>
</organism>
<evidence type="ECO:0000256" key="1">
    <source>
        <dbReference type="ARBA" id="ARBA00000900"/>
    </source>
</evidence>
<evidence type="ECO:0000256" key="9">
    <source>
        <dbReference type="SAM" id="Coils"/>
    </source>
</evidence>
<comment type="catalytic activity">
    <reaction evidence="1">
        <text>S-ubiquitinyl-[E2 ubiquitin-conjugating enzyme]-L-cysteine + [acceptor protein]-L-lysine = [E2 ubiquitin-conjugating enzyme]-L-cysteine + N(6)-ubiquitinyl-[acceptor protein]-L-lysine.</text>
        <dbReference type="EC" id="2.3.2.27"/>
    </reaction>
</comment>
<keyword evidence="7" id="KW-0862">Zinc</keyword>
<keyword evidence="3" id="KW-0808">Transferase</keyword>
<comment type="caution">
    <text evidence="11">The sequence shown here is derived from an EMBL/GenBank/DDBJ whole genome shotgun (WGS) entry which is preliminary data.</text>
</comment>
<dbReference type="GO" id="GO:0008270">
    <property type="term" value="F:zinc ion binding"/>
    <property type="evidence" value="ECO:0007669"/>
    <property type="project" value="UniProtKB-KW"/>
</dbReference>
<protein>
    <recommendedName>
        <fullName evidence="2">RING-type E3 ubiquitin transferase</fullName>
        <ecNumber evidence="2">2.3.2.27</ecNumber>
    </recommendedName>
</protein>
<dbReference type="AlphaFoldDB" id="A0A8S1T2K3"/>
<evidence type="ECO:0000259" key="10">
    <source>
        <dbReference type="PROSITE" id="PS50089"/>
    </source>
</evidence>
<dbReference type="OrthoDB" id="1302410at2759"/>
<evidence type="ECO:0000256" key="7">
    <source>
        <dbReference type="ARBA" id="ARBA00022833"/>
    </source>
</evidence>
<dbReference type="Proteomes" id="UP000683925">
    <property type="component" value="Unassembled WGS sequence"/>
</dbReference>
<sequence>MDNKTEQRQKLFRISNPAQKAQTLVPRQLRDDSLKPLQQQQMQKIVVSNDDKLRKENELLKSELLATKEQYKILQEEYKKLQSKYQNLQQQQIRGPTQEMLMAHELQRHLRHYQYYEFIQEAMMPQQQFQTDGMTYEQLLELQEQVGHVSKGLTKQEIKKIPKRQVNQKQKDPCTICYNDIEKFEKIRELKCRHQYHSKCIKKWLLSQKKCPICQTEV</sequence>
<accession>A0A8S1T2K3</accession>
<dbReference type="PANTHER" id="PTHR22937:SF65">
    <property type="entry name" value="E3 UBIQUITIN-PROTEIN LIGASE ARK2C"/>
    <property type="match status" value="1"/>
</dbReference>
<evidence type="ECO:0000313" key="11">
    <source>
        <dbReference type="EMBL" id="CAD8148001.1"/>
    </source>
</evidence>
<proteinExistence type="predicted"/>
<dbReference type="OMA" id="DPCTICY"/>
<dbReference type="EMBL" id="CAJJDP010000020">
    <property type="protein sequence ID" value="CAD8148001.1"/>
    <property type="molecule type" value="Genomic_DNA"/>
</dbReference>
<dbReference type="InterPro" id="IPR001841">
    <property type="entry name" value="Znf_RING"/>
</dbReference>
<evidence type="ECO:0000256" key="6">
    <source>
        <dbReference type="ARBA" id="ARBA00022786"/>
    </source>
</evidence>
<name>A0A8S1T2K3_PAROT</name>
<keyword evidence="6" id="KW-0833">Ubl conjugation pathway</keyword>
<evidence type="ECO:0000313" key="12">
    <source>
        <dbReference type="Proteomes" id="UP000683925"/>
    </source>
</evidence>
<dbReference type="Pfam" id="PF13639">
    <property type="entry name" value="zf-RING_2"/>
    <property type="match status" value="1"/>
</dbReference>
<evidence type="ECO:0000256" key="3">
    <source>
        <dbReference type="ARBA" id="ARBA00022679"/>
    </source>
</evidence>
<dbReference type="GO" id="GO:0061630">
    <property type="term" value="F:ubiquitin protein ligase activity"/>
    <property type="evidence" value="ECO:0007669"/>
    <property type="project" value="UniProtKB-EC"/>
</dbReference>
<dbReference type="EC" id="2.3.2.27" evidence="2"/>
<dbReference type="SMART" id="SM00184">
    <property type="entry name" value="RING"/>
    <property type="match status" value="1"/>
</dbReference>
<evidence type="ECO:0000256" key="8">
    <source>
        <dbReference type="PROSITE-ProRule" id="PRU00175"/>
    </source>
</evidence>